<sequence>MKTLVCFGDSLTARHEGKDKPQLTEKLAFQLPTFIVFNAGVSANTTKDALKRIEKDVLTHNPDLVTVLFGSNDAAVHKKVALSTYEANLLKITRLIGPDKTILITPPPVDETLQPNRQNSELAKYADAVKRVSKETDSYLIDFYTELYSRPHYKELLVGVLNDGLHFGDAGYDILASLITKKIAEIKPIEEQKFD</sequence>
<organism evidence="2 3">
    <name type="scientific">Sutcliffiella horikoshii</name>
    <dbReference type="NCBI Taxonomy" id="79883"/>
    <lineage>
        <taxon>Bacteria</taxon>
        <taxon>Bacillati</taxon>
        <taxon>Bacillota</taxon>
        <taxon>Bacilli</taxon>
        <taxon>Bacillales</taxon>
        <taxon>Bacillaceae</taxon>
        <taxon>Sutcliffiella</taxon>
    </lineage>
</organism>
<evidence type="ECO:0000313" key="3">
    <source>
        <dbReference type="Proteomes" id="UP000322524"/>
    </source>
</evidence>
<dbReference type="RefSeq" id="WP_148986330.1">
    <property type="nucleotide sequence ID" value="NZ_VTEV01000001.1"/>
</dbReference>
<dbReference type="InterPro" id="IPR045136">
    <property type="entry name" value="Iah1-like"/>
</dbReference>
<dbReference type="Proteomes" id="UP000322524">
    <property type="component" value="Unassembled WGS sequence"/>
</dbReference>
<dbReference type="InterPro" id="IPR013830">
    <property type="entry name" value="SGNH_hydro"/>
</dbReference>
<evidence type="ECO:0000259" key="1">
    <source>
        <dbReference type="Pfam" id="PF13472"/>
    </source>
</evidence>
<dbReference type="PANTHER" id="PTHR14209:SF19">
    <property type="entry name" value="ISOAMYL ACETATE-HYDROLYZING ESTERASE 1 HOMOLOG"/>
    <property type="match status" value="1"/>
</dbReference>
<protein>
    <submittedName>
        <fullName evidence="2">Esterase</fullName>
    </submittedName>
</protein>
<dbReference type="OrthoDB" id="388542at2"/>
<comment type="caution">
    <text evidence="2">The sequence shown here is derived from an EMBL/GenBank/DDBJ whole genome shotgun (WGS) entry which is preliminary data.</text>
</comment>
<dbReference type="EMBL" id="VTEV01000001">
    <property type="protein sequence ID" value="TYS70420.1"/>
    <property type="molecule type" value="Genomic_DNA"/>
</dbReference>
<dbReference type="Pfam" id="PF13472">
    <property type="entry name" value="Lipase_GDSL_2"/>
    <property type="match status" value="1"/>
</dbReference>
<dbReference type="Gene3D" id="3.40.50.1110">
    <property type="entry name" value="SGNH hydrolase"/>
    <property type="match status" value="1"/>
</dbReference>
<gene>
    <name evidence="2" type="ORF">FZC76_00545</name>
</gene>
<dbReference type="PANTHER" id="PTHR14209">
    <property type="entry name" value="ISOAMYL ACETATE-HYDROLYZING ESTERASE 1"/>
    <property type="match status" value="1"/>
</dbReference>
<feature type="domain" description="SGNH hydrolase-type esterase" evidence="1">
    <location>
        <begin position="6"/>
        <end position="174"/>
    </location>
</feature>
<reference evidence="2 3" key="1">
    <citation type="submission" date="2019-08" db="EMBL/GenBank/DDBJ databases">
        <title>Bacillus genomes from the desert of Cuatro Cienegas, Coahuila.</title>
        <authorList>
            <person name="Olmedo-Alvarez G."/>
        </authorList>
    </citation>
    <scope>NUCLEOTIDE SEQUENCE [LARGE SCALE GENOMIC DNA]</scope>
    <source>
        <strain evidence="2 3">CH28_1T</strain>
    </source>
</reference>
<accession>A0A5D4T3Z7</accession>
<name>A0A5D4T3Z7_9BACI</name>
<dbReference type="AlphaFoldDB" id="A0A5D4T3Z7"/>
<dbReference type="InterPro" id="IPR036514">
    <property type="entry name" value="SGNH_hydro_sf"/>
</dbReference>
<dbReference type="SUPFAM" id="SSF52266">
    <property type="entry name" value="SGNH hydrolase"/>
    <property type="match status" value="1"/>
</dbReference>
<evidence type="ECO:0000313" key="2">
    <source>
        <dbReference type="EMBL" id="TYS70420.1"/>
    </source>
</evidence>
<proteinExistence type="predicted"/>